<evidence type="ECO:0000313" key="4">
    <source>
        <dbReference type="EMBL" id="MQM04862.1"/>
    </source>
</evidence>
<accession>A0A843W4R5</accession>
<proteinExistence type="predicted"/>
<dbReference type="Proteomes" id="UP000652761">
    <property type="component" value="Unassembled WGS sequence"/>
</dbReference>
<organism evidence="4 5">
    <name type="scientific">Colocasia esculenta</name>
    <name type="common">Wild taro</name>
    <name type="synonym">Arum esculentum</name>
    <dbReference type="NCBI Taxonomy" id="4460"/>
    <lineage>
        <taxon>Eukaryota</taxon>
        <taxon>Viridiplantae</taxon>
        <taxon>Streptophyta</taxon>
        <taxon>Embryophyta</taxon>
        <taxon>Tracheophyta</taxon>
        <taxon>Spermatophyta</taxon>
        <taxon>Magnoliopsida</taxon>
        <taxon>Liliopsida</taxon>
        <taxon>Araceae</taxon>
        <taxon>Aroideae</taxon>
        <taxon>Colocasieae</taxon>
        <taxon>Colocasia</taxon>
    </lineage>
</organism>
<feature type="transmembrane region" description="Helical" evidence="2">
    <location>
        <begin position="362"/>
        <end position="383"/>
    </location>
</feature>
<feature type="chain" id="PRO_5032659625" evidence="3">
    <location>
        <begin position="27"/>
        <end position="473"/>
    </location>
</feature>
<keyword evidence="2" id="KW-0812">Transmembrane</keyword>
<keyword evidence="2" id="KW-0472">Membrane</keyword>
<dbReference type="PANTHER" id="PTHR35310">
    <property type="entry name" value="CELL WALL INTEGRITY/STRESS RESPONSE COMPONENT-LIKE PROTEIN"/>
    <property type="match status" value="1"/>
</dbReference>
<feature type="transmembrane region" description="Helical" evidence="2">
    <location>
        <begin position="318"/>
        <end position="342"/>
    </location>
</feature>
<gene>
    <name evidence="4" type="ORF">Taro_037665</name>
</gene>
<feature type="transmembrane region" description="Helical" evidence="2">
    <location>
        <begin position="395"/>
        <end position="416"/>
    </location>
</feature>
<feature type="region of interest" description="Disordered" evidence="1">
    <location>
        <begin position="170"/>
        <end position="217"/>
    </location>
</feature>
<feature type="compositionally biased region" description="Low complexity" evidence="1">
    <location>
        <begin position="62"/>
        <end position="74"/>
    </location>
</feature>
<evidence type="ECO:0000256" key="3">
    <source>
        <dbReference type="SAM" id="SignalP"/>
    </source>
</evidence>
<sequence>MAYLSASGALLCLLLSIHLFILSSSAASDAQSQHRHLTRKLQFSEDEQEEQSLLPPPKKKSSSSSATTAAASKAVAEGKNQSKLLKPTKPKKSNSTAGASDALLSNSGLNKTLASGKLPKASNSTKLLKASISTKLLKASNSTKLLNPPKAGNATATAKVLKSPKAINSTASVAAKPSKKLSDLPPAKANKTQSANPKPKQQQQSSKSKAQPDRVVPWYETALDDPTEEETDLVAEFRDLPSKFHQTLLPDLEKFSTTSKVYLSRANKEITRGVKPIVGNRYAPTVASVTSALFLVLPLLLVAALLHQVRTYLSLPRILLFVHAYLAIYFSILSLTAVLTGLEPLRLFHATSPGPYVYTQVLQTLGYVLFLLLQLMHLIVVFATASSSSAAPEGAAARALALGQLVVGLAVGLHYYTAVFHRAVVGEPPRTNWRVHGLYAACFISICAFARAAERRKKAYLMGGPGSDVGKKS</sequence>
<comment type="caution">
    <text evidence="4">The sequence shown here is derived from an EMBL/GenBank/DDBJ whole genome shotgun (WGS) entry which is preliminary data.</text>
</comment>
<dbReference type="AlphaFoldDB" id="A0A843W4R5"/>
<protein>
    <submittedName>
        <fullName evidence="4">Uncharacterized protein</fullName>
    </submittedName>
</protein>
<evidence type="ECO:0000256" key="1">
    <source>
        <dbReference type="SAM" id="MobiDB-lite"/>
    </source>
</evidence>
<feature type="signal peptide" evidence="3">
    <location>
        <begin position="1"/>
        <end position="26"/>
    </location>
</feature>
<feature type="transmembrane region" description="Helical" evidence="2">
    <location>
        <begin position="282"/>
        <end position="306"/>
    </location>
</feature>
<feature type="region of interest" description="Disordered" evidence="1">
    <location>
        <begin position="38"/>
        <end position="103"/>
    </location>
</feature>
<evidence type="ECO:0000313" key="5">
    <source>
        <dbReference type="Proteomes" id="UP000652761"/>
    </source>
</evidence>
<name>A0A843W4R5_COLES</name>
<reference evidence="4" key="1">
    <citation type="submission" date="2017-07" db="EMBL/GenBank/DDBJ databases">
        <title>Taro Niue Genome Assembly and Annotation.</title>
        <authorList>
            <person name="Atibalentja N."/>
            <person name="Keating K."/>
            <person name="Fields C.J."/>
        </authorList>
    </citation>
    <scope>NUCLEOTIDE SEQUENCE</scope>
    <source>
        <strain evidence="4">Niue_2</strain>
        <tissue evidence="4">Leaf</tissue>
    </source>
</reference>
<dbReference type="OrthoDB" id="2020776at2759"/>
<evidence type="ECO:0000256" key="2">
    <source>
        <dbReference type="SAM" id="Phobius"/>
    </source>
</evidence>
<feature type="transmembrane region" description="Helical" evidence="2">
    <location>
        <begin position="436"/>
        <end position="453"/>
    </location>
</feature>
<keyword evidence="3" id="KW-0732">Signal</keyword>
<keyword evidence="5" id="KW-1185">Reference proteome</keyword>
<dbReference type="EMBL" id="NMUH01003298">
    <property type="protein sequence ID" value="MQM04862.1"/>
    <property type="molecule type" value="Genomic_DNA"/>
</dbReference>
<feature type="compositionally biased region" description="Low complexity" evidence="1">
    <location>
        <begin position="193"/>
        <end position="209"/>
    </location>
</feature>
<keyword evidence="2" id="KW-1133">Transmembrane helix</keyword>
<dbReference type="PANTHER" id="PTHR35310:SF1">
    <property type="entry name" value="CELL WALL INTEGRITY_STRESS RESPONSE COMPONENT-LIKE PROTEIN"/>
    <property type="match status" value="1"/>
</dbReference>